<evidence type="ECO:0000313" key="10">
    <source>
        <dbReference type="EMBL" id="MEW9305640.1"/>
    </source>
</evidence>
<comment type="similarity">
    <text evidence="2 8">Belongs to the metallo-dependent hydrolases superfamily. ATZ/TRZ family.</text>
</comment>
<comment type="caution">
    <text evidence="10">The sequence shown here is derived from an EMBL/GenBank/DDBJ whole genome shotgun (WGS) entry which is preliminary data.</text>
</comment>
<evidence type="ECO:0000256" key="2">
    <source>
        <dbReference type="ARBA" id="ARBA00006745"/>
    </source>
</evidence>
<evidence type="ECO:0000256" key="5">
    <source>
        <dbReference type="ARBA" id="ARBA00022801"/>
    </source>
</evidence>
<keyword evidence="5 8" id="KW-0378">Hydrolase</keyword>
<reference evidence="10 11" key="1">
    <citation type="submission" date="2024-07" db="EMBL/GenBank/DDBJ databases">
        <title>Description of Labrys sedimenti sp. nov., isolated from a diclofenac-degrading enrichment culture.</title>
        <authorList>
            <person name="Tancsics A."/>
            <person name="Csepanyi A."/>
        </authorList>
    </citation>
    <scope>NUCLEOTIDE SEQUENCE [LARGE SCALE GENOMIC DNA]</scope>
    <source>
        <strain evidence="10 11">LMG 23578</strain>
    </source>
</reference>
<dbReference type="InterPro" id="IPR011059">
    <property type="entry name" value="Metal-dep_hydrolase_composite"/>
</dbReference>
<organism evidence="10 11">
    <name type="scientific">Labrys neptuniae</name>
    <dbReference type="NCBI Taxonomy" id="376174"/>
    <lineage>
        <taxon>Bacteria</taxon>
        <taxon>Pseudomonadati</taxon>
        <taxon>Pseudomonadota</taxon>
        <taxon>Alphaproteobacteria</taxon>
        <taxon>Hyphomicrobiales</taxon>
        <taxon>Xanthobacteraceae</taxon>
        <taxon>Labrys</taxon>
    </lineage>
</organism>
<protein>
    <recommendedName>
        <fullName evidence="3 7">Guanine deaminase</fullName>
        <shortName evidence="8">Guanase</shortName>
        <ecNumber evidence="3 7">3.5.4.3</ecNumber>
    </recommendedName>
    <alternativeName>
        <fullName evidence="8">Guanine aminohydrolase</fullName>
    </alternativeName>
</protein>
<dbReference type="InterPro" id="IPR006680">
    <property type="entry name" value="Amidohydro-rel"/>
</dbReference>
<dbReference type="GO" id="GO:0008892">
    <property type="term" value="F:guanine deaminase activity"/>
    <property type="evidence" value="ECO:0007669"/>
    <property type="project" value="UniProtKB-EC"/>
</dbReference>
<evidence type="ECO:0000259" key="9">
    <source>
        <dbReference type="Pfam" id="PF01979"/>
    </source>
</evidence>
<comment type="cofactor">
    <cofactor evidence="8">
        <name>Zn(2+)</name>
        <dbReference type="ChEBI" id="CHEBI:29105"/>
    </cofactor>
    <text evidence="8">Binds 1 zinc ion per subunit.</text>
</comment>
<comment type="pathway">
    <text evidence="1 8">Purine metabolism; guanine degradation; xanthine from guanine: step 1/1.</text>
</comment>
<evidence type="ECO:0000256" key="8">
    <source>
        <dbReference type="RuleBase" id="RU366009"/>
    </source>
</evidence>
<sequence>MTTKDISRADTALRGRLLWFVDSPEEHGESAVRYIEDGLLVLAGGKILAVGETSVLRSQLPAAAVIHDHSGRLITPGFIDPHIHLPQTQVVASWAAQLLDWLNTYTFVEEQKYGDPAHAARGAAFFFDELLSNGTTTAVAFCSVHSASAEAFFAESERRNTRMAAGKVMMDRYAPDALTDTAQSGYDDSKALIGRWHGRGRQLYAIAPRFAITSTPGQLEAAATLSRENPDCLVETHISENLEEVATAKRLYPECADYTAIYEKYGLLGSKSLMGHSIHLSESERQRYADVDAVAVFCPTSNLFLGSGLFDWKAMRDPRRPVRIGVATDIGGGTSYSMLQTMNEAYKVLQLQGQRLDSLALFHAMTRGNAIAIGLDHLIGSFEPGHECDAVVLDARATPAMAHRMETVTTLAEELFVLVTLGDDRAVEETYVMGEPKKPRKRG</sequence>
<dbReference type="RefSeq" id="WP_367623632.1">
    <property type="nucleotide sequence ID" value="NZ_JBFNQD010000002.1"/>
</dbReference>
<dbReference type="Pfam" id="PF01979">
    <property type="entry name" value="Amidohydro_1"/>
    <property type="match status" value="1"/>
</dbReference>
<dbReference type="Proteomes" id="UP001555786">
    <property type="component" value="Unassembled WGS sequence"/>
</dbReference>
<feature type="domain" description="Amidohydrolase-related" evidence="9">
    <location>
        <begin position="74"/>
        <end position="435"/>
    </location>
</feature>
<dbReference type="NCBIfam" id="NF006679">
    <property type="entry name" value="PRK09228.1"/>
    <property type="match status" value="1"/>
</dbReference>
<dbReference type="Gene3D" id="2.30.40.10">
    <property type="entry name" value="Urease, subunit C, domain 1"/>
    <property type="match status" value="1"/>
</dbReference>
<evidence type="ECO:0000256" key="7">
    <source>
        <dbReference type="NCBIfam" id="TIGR02967"/>
    </source>
</evidence>
<dbReference type="EMBL" id="JBFNQD010000002">
    <property type="protein sequence ID" value="MEW9305640.1"/>
    <property type="molecule type" value="Genomic_DNA"/>
</dbReference>
<evidence type="ECO:0000256" key="3">
    <source>
        <dbReference type="ARBA" id="ARBA00012781"/>
    </source>
</evidence>
<dbReference type="InterPro" id="IPR051607">
    <property type="entry name" value="Metallo-dep_hydrolases"/>
</dbReference>
<evidence type="ECO:0000256" key="1">
    <source>
        <dbReference type="ARBA" id="ARBA00004984"/>
    </source>
</evidence>
<comment type="function">
    <text evidence="8">Catalyzes the hydrolytic deamination of guanine, producing xanthine and ammonia.</text>
</comment>
<comment type="catalytic activity">
    <reaction evidence="8">
        <text>guanine + H2O + H(+) = xanthine + NH4(+)</text>
        <dbReference type="Rhea" id="RHEA:14665"/>
        <dbReference type="ChEBI" id="CHEBI:15377"/>
        <dbReference type="ChEBI" id="CHEBI:15378"/>
        <dbReference type="ChEBI" id="CHEBI:16235"/>
        <dbReference type="ChEBI" id="CHEBI:17712"/>
        <dbReference type="ChEBI" id="CHEBI:28938"/>
        <dbReference type="EC" id="3.5.4.3"/>
    </reaction>
</comment>
<keyword evidence="6 8" id="KW-0862">Zinc</keyword>
<dbReference type="PANTHER" id="PTHR11271">
    <property type="entry name" value="GUANINE DEAMINASE"/>
    <property type="match status" value="1"/>
</dbReference>
<evidence type="ECO:0000256" key="4">
    <source>
        <dbReference type="ARBA" id="ARBA00022723"/>
    </source>
</evidence>
<keyword evidence="4 8" id="KW-0479">Metal-binding</keyword>
<dbReference type="EC" id="3.5.4.3" evidence="3 7"/>
<dbReference type="PANTHER" id="PTHR11271:SF6">
    <property type="entry name" value="GUANINE DEAMINASE"/>
    <property type="match status" value="1"/>
</dbReference>
<accession>A0ABV3PJ38</accession>
<dbReference type="InterPro" id="IPR014311">
    <property type="entry name" value="Guanine_deaminase"/>
</dbReference>
<gene>
    <name evidence="10" type="primary">guaD</name>
    <name evidence="10" type="ORF">ABXS05_08835</name>
</gene>
<dbReference type="InterPro" id="IPR032466">
    <property type="entry name" value="Metal_Hydrolase"/>
</dbReference>
<dbReference type="SUPFAM" id="SSF51338">
    <property type="entry name" value="Composite domain of metallo-dependent hydrolases"/>
    <property type="match status" value="2"/>
</dbReference>
<proteinExistence type="inferred from homology"/>
<keyword evidence="11" id="KW-1185">Reference proteome</keyword>
<evidence type="ECO:0000313" key="11">
    <source>
        <dbReference type="Proteomes" id="UP001555786"/>
    </source>
</evidence>
<dbReference type="Gene3D" id="3.20.20.140">
    <property type="entry name" value="Metal-dependent hydrolases"/>
    <property type="match status" value="1"/>
</dbReference>
<dbReference type="SUPFAM" id="SSF51556">
    <property type="entry name" value="Metallo-dependent hydrolases"/>
    <property type="match status" value="1"/>
</dbReference>
<evidence type="ECO:0000256" key="6">
    <source>
        <dbReference type="ARBA" id="ARBA00022833"/>
    </source>
</evidence>
<dbReference type="NCBIfam" id="TIGR02967">
    <property type="entry name" value="guan_deamin"/>
    <property type="match status" value="1"/>
</dbReference>
<name>A0ABV3PJ38_9HYPH</name>